<keyword evidence="8" id="KW-0443">Lipid metabolism</keyword>
<dbReference type="FunFam" id="1.20.90.10:FF:000001">
    <property type="entry name" value="Basic phospholipase A2 homolog"/>
    <property type="match status" value="1"/>
</dbReference>
<evidence type="ECO:0000313" key="10">
    <source>
        <dbReference type="Ensembl" id="ENSSFOP00015046491.1"/>
    </source>
</evidence>
<protein>
    <recommendedName>
        <fullName evidence="8">Phospholipase A2</fullName>
        <ecNumber evidence="8">3.1.1.4</ecNumber>
    </recommendedName>
</protein>
<feature type="disulfide bond" evidence="6">
    <location>
        <begin position="84"/>
        <end position="125"/>
    </location>
</feature>
<evidence type="ECO:0000313" key="11">
    <source>
        <dbReference type="Proteomes" id="UP000694397"/>
    </source>
</evidence>
<feature type="signal peptide" evidence="8">
    <location>
        <begin position="1"/>
        <end position="23"/>
    </location>
</feature>
<dbReference type="SMART" id="SM00085">
    <property type="entry name" value="PA2c"/>
    <property type="match status" value="1"/>
</dbReference>
<dbReference type="GO" id="GO:0047498">
    <property type="term" value="F:calcium-dependent phospholipase A2 activity"/>
    <property type="evidence" value="ECO:0007669"/>
    <property type="project" value="TreeGrafter"/>
</dbReference>
<feature type="chain" id="PRO_5034943406" description="Phospholipase A2" evidence="8">
    <location>
        <begin position="24"/>
        <end position="160"/>
    </location>
</feature>
<dbReference type="RefSeq" id="XP_018595166.1">
    <property type="nucleotide sequence ID" value="XM_018739650.1"/>
</dbReference>
<reference evidence="10" key="3">
    <citation type="submission" date="2025-09" db="UniProtKB">
        <authorList>
            <consortium name="Ensembl"/>
        </authorList>
    </citation>
    <scope>IDENTIFICATION</scope>
</reference>
<evidence type="ECO:0000259" key="9">
    <source>
        <dbReference type="SMART" id="SM00085"/>
    </source>
</evidence>
<dbReference type="Ensembl" id="ENSSFOT00015038869.1">
    <property type="protein sequence ID" value="ENSSFOP00015046491.1"/>
    <property type="gene ID" value="ENSSFOG00015030839.1"/>
</dbReference>
<feature type="active site" evidence="4">
    <location>
        <position position="81"/>
    </location>
</feature>
<dbReference type="EC" id="3.1.1.4" evidence="8"/>
<dbReference type="GeneID" id="108926741"/>
<dbReference type="InterPro" id="IPR036444">
    <property type="entry name" value="PLipase_A2_dom_sf"/>
</dbReference>
<dbReference type="InterPro" id="IPR033112">
    <property type="entry name" value="PLA2_Asp_AS"/>
</dbReference>
<feature type="binding site" evidence="5">
    <location>
        <position position="63"/>
    </location>
    <ligand>
        <name>Ca(2+)</name>
        <dbReference type="ChEBI" id="CHEBI:29108"/>
    </ligand>
</feature>
<dbReference type="Proteomes" id="UP000694397">
    <property type="component" value="Chromosome 20"/>
</dbReference>
<dbReference type="InterPro" id="IPR033113">
    <property type="entry name" value="PLA2_histidine"/>
</dbReference>
<gene>
    <name evidence="10" type="primary">LOC108926741</name>
</gene>
<keyword evidence="2 8" id="KW-0964">Secreted</keyword>
<accession>A0A8C9T5G2</accession>
<keyword evidence="5" id="KW-0479">Metal-binding</keyword>
<evidence type="ECO:0000256" key="5">
    <source>
        <dbReference type="PIRSR" id="PIRSR601211-2"/>
    </source>
</evidence>
<feature type="disulfide bond" evidence="6">
    <location>
        <begin position="60"/>
        <end position="150"/>
    </location>
</feature>
<dbReference type="InterPro" id="IPR001211">
    <property type="entry name" value="PLA2"/>
</dbReference>
<feature type="binding site" evidence="5">
    <location>
        <position position="82"/>
    </location>
    <ligand>
        <name>Ca(2+)</name>
        <dbReference type="ChEBI" id="CHEBI:29108"/>
    </ligand>
</feature>
<comment type="subcellular location">
    <subcellularLocation>
        <location evidence="1 8">Secreted</location>
    </subcellularLocation>
</comment>
<reference evidence="10 11" key="1">
    <citation type="submission" date="2019-04" db="EMBL/GenBank/DDBJ databases">
        <authorList>
            <consortium name="Wellcome Sanger Institute Data Sharing"/>
        </authorList>
    </citation>
    <scope>NUCLEOTIDE SEQUENCE [LARGE SCALE GENOMIC DNA]</scope>
</reference>
<proteinExistence type="inferred from homology"/>
<dbReference type="PANTHER" id="PTHR11716">
    <property type="entry name" value="PHOSPHOLIPASE A2 FAMILY MEMBER"/>
    <property type="match status" value="1"/>
</dbReference>
<evidence type="ECO:0000256" key="7">
    <source>
        <dbReference type="RuleBase" id="RU003654"/>
    </source>
</evidence>
<dbReference type="GO" id="GO:0050482">
    <property type="term" value="P:arachidonate secretion"/>
    <property type="evidence" value="ECO:0007669"/>
    <property type="project" value="InterPro"/>
</dbReference>
<name>A0A8C9T5G2_SCLFO</name>
<dbReference type="GO" id="GO:0006644">
    <property type="term" value="P:phospholipid metabolic process"/>
    <property type="evidence" value="ECO:0007669"/>
    <property type="project" value="InterPro"/>
</dbReference>
<comment type="similarity">
    <text evidence="7">Belongs to the phospholipase A2 family.</text>
</comment>
<feature type="disulfide bond" evidence="6">
    <location>
        <begin position="77"/>
        <end position="132"/>
    </location>
</feature>
<dbReference type="OrthoDB" id="10069378at2759"/>
<dbReference type="SUPFAM" id="SSF48619">
    <property type="entry name" value="Phospholipase A2, PLA2"/>
    <property type="match status" value="1"/>
</dbReference>
<organism evidence="10 11">
    <name type="scientific">Scleropages formosus</name>
    <name type="common">Asian bonytongue</name>
    <name type="synonym">Osteoglossum formosum</name>
    <dbReference type="NCBI Taxonomy" id="113540"/>
    <lineage>
        <taxon>Eukaryota</taxon>
        <taxon>Metazoa</taxon>
        <taxon>Chordata</taxon>
        <taxon>Craniata</taxon>
        <taxon>Vertebrata</taxon>
        <taxon>Euteleostomi</taxon>
        <taxon>Actinopterygii</taxon>
        <taxon>Neopterygii</taxon>
        <taxon>Teleostei</taxon>
        <taxon>Osteoglossocephala</taxon>
        <taxon>Osteoglossomorpha</taxon>
        <taxon>Osteoglossiformes</taxon>
        <taxon>Osteoglossidae</taxon>
        <taxon>Scleropages</taxon>
    </lineage>
</organism>
<dbReference type="PANTHER" id="PTHR11716:SF4">
    <property type="entry name" value="GROUP 10 SECRETORY PHOSPHOLIPASE A2"/>
    <property type="match status" value="1"/>
</dbReference>
<keyword evidence="3 6" id="KW-1015">Disulfide bond</keyword>
<keyword evidence="11" id="KW-1185">Reference proteome</keyword>
<feature type="disulfide bond" evidence="6">
    <location>
        <begin position="62"/>
        <end position="78"/>
    </location>
</feature>
<feature type="domain" description="Phospholipase A2-like central" evidence="9">
    <location>
        <begin position="36"/>
        <end position="151"/>
    </location>
</feature>
<keyword evidence="8" id="KW-0378">Hydrolase</keyword>
<feature type="disulfide bond" evidence="6">
    <location>
        <begin position="111"/>
        <end position="123"/>
    </location>
</feature>
<dbReference type="GO" id="GO:0005576">
    <property type="term" value="C:extracellular region"/>
    <property type="evidence" value="ECO:0007669"/>
    <property type="project" value="UniProtKB-SubCell"/>
</dbReference>
<dbReference type="GO" id="GO:0005543">
    <property type="term" value="F:phospholipid binding"/>
    <property type="evidence" value="ECO:0007669"/>
    <property type="project" value="TreeGrafter"/>
</dbReference>
<comment type="catalytic activity">
    <reaction evidence="8">
        <text>a 1,2-diacyl-sn-glycero-3-phosphocholine + H2O = a 1-acyl-sn-glycero-3-phosphocholine + a fatty acid + H(+)</text>
        <dbReference type="Rhea" id="RHEA:15801"/>
        <dbReference type="ChEBI" id="CHEBI:15377"/>
        <dbReference type="ChEBI" id="CHEBI:15378"/>
        <dbReference type="ChEBI" id="CHEBI:28868"/>
        <dbReference type="ChEBI" id="CHEBI:57643"/>
        <dbReference type="ChEBI" id="CHEBI:58168"/>
        <dbReference type="EC" id="3.1.1.4"/>
    </reaction>
</comment>
<dbReference type="GO" id="GO:0016042">
    <property type="term" value="P:lipid catabolic process"/>
    <property type="evidence" value="ECO:0007669"/>
    <property type="project" value="InterPro"/>
</dbReference>
<dbReference type="PRINTS" id="PR00389">
    <property type="entry name" value="PHPHLIPASEA2"/>
</dbReference>
<dbReference type="CDD" id="cd00125">
    <property type="entry name" value="PLA2c"/>
    <property type="match status" value="1"/>
</dbReference>
<feature type="active site" evidence="4">
    <location>
        <position position="126"/>
    </location>
</feature>
<feature type="binding site" evidence="5">
    <location>
        <position position="65"/>
    </location>
    <ligand>
        <name>Ca(2+)</name>
        <dbReference type="ChEBI" id="CHEBI:29108"/>
    </ligand>
</feature>
<keyword evidence="8" id="KW-0732">Signal</keyword>
<dbReference type="GeneTree" id="ENSGT00940000157803"/>
<reference evidence="10" key="2">
    <citation type="submission" date="2025-08" db="UniProtKB">
        <authorList>
            <consortium name="Ensembl"/>
        </authorList>
    </citation>
    <scope>IDENTIFICATION</scope>
</reference>
<dbReference type="KEGG" id="sfm:108926741"/>
<evidence type="ECO:0000256" key="6">
    <source>
        <dbReference type="PIRSR" id="PIRSR601211-3"/>
    </source>
</evidence>
<dbReference type="Gene3D" id="1.20.90.10">
    <property type="entry name" value="Phospholipase A2 domain"/>
    <property type="match status" value="1"/>
</dbReference>
<evidence type="ECO:0000256" key="3">
    <source>
        <dbReference type="ARBA" id="ARBA00023157"/>
    </source>
</evidence>
<comment type="cofactor">
    <cofactor evidence="5">
        <name>Ca(2+)</name>
        <dbReference type="ChEBI" id="CHEBI:29108"/>
    </cofactor>
    <text evidence="5">Binds 1 Ca(2+) ion per subunit.</text>
</comment>
<dbReference type="GO" id="GO:0005509">
    <property type="term" value="F:calcium ion binding"/>
    <property type="evidence" value="ECO:0007669"/>
    <property type="project" value="InterPro"/>
</dbReference>
<evidence type="ECO:0000256" key="4">
    <source>
        <dbReference type="PIRSR" id="PIRSR601211-1"/>
    </source>
</evidence>
<evidence type="ECO:0000256" key="1">
    <source>
        <dbReference type="ARBA" id="ARBA00004613"/>
    </source>
</evidence>
<evidence type="ECO:0000256" key="2">
    <source>
        <dbReference type="ARBA" id="ARBA00022525"/>
    </source>
</evidence>
<evidence type="ECO:0000256" key="8">
    <source>
        <dbReference type="RuleBase" id="RU361236"/>
    </source>
</evidence>
<feature type="binding site" evidence="5">
    <location>
        <position position="61"/>
    </location>
    <ligand>
        <name>Ca(2+)</name>
        <dbReference type="ChEBI" id="CHEBI:29108"/>
    </ligand>
</feature>
<dbReference type="PROSITE" id="PS00118">
    <property type="entry name" value="PA2_HIS"/>
    <property type="match status" value="1"/>
</dbReference>
<sequence length="160" mass="18176">MTFPARAMSRCHLLILLFSVSTASLTPHTSLRSKRGLLELDGVIKCSTGRSSMAYIMYGCYCGLGGQGWPRDKADWCCHKHDCCYEKAEIAGCIPKSNKYPWACDSRSTNCELVKDKCEKILCKCDREVARCLRKAPFIPKYMVWPDFLCGYEFPTCNHH</sequence>
<dbReference type="AlphaFoldDB" id="A0A8C9T5G2"/>
<keyword evidence="5 8" id="KW-0106">Calcium</keyword>
<dbReference type="InterPro" id="IPR016090">
    <property type="entry name" value="PLA2-like_dom"/>
</dbReference>
<dbReference type="PROSITE" id="PS00119">
    <property type="entry name" value="PA2_ASP"/>
    <property type="match status" value="1"/>
</dbReference>
<feature type="disulfide bond" evidence="6">
    <location>
        <begin position="93"/>
        <end position="118"/>
    </location>
</feature>
<dbReference type="Pfam" id="PF00068">
    <property type="entry name" value="Phospholip_A2_1"/>
    <property type="match status" value="1"/>
</dbReference>